<dbReference type="CDD" id="cd00684">
    <property type="entry name" value="Terpene_cyclase_plant_C1"/>
    <property type="match status" value="1"/>
</dbReference>
<protein>
    <submittedName>
        <fullName evidence="7">Terpene synthase</fullName>
    </submittedName>
</protein>
<evidence type="ECO:0000256" key="1">
    <source>
        <dbReference type="ARBA" id="ARBA00001946"/>
    </source>
</evidence>
<dbReference type="SUPFAM" id="SSF48576">
    <property type="entry name" value="Terpenoid synthases"/>
    <property type="match status" value="1"/>
</dbReference>
<accession>A0A068B2J4</accession>
<dbReference type="AlphaFoldDB" id="A0A068B2J4"/>
<keyword evidence="4" id="KW-0456">Lyase</keyword>
<feature type="domain" description="Terpene synthase N-terminal" evidence="5">
    <location>
        <begin position="68"/>
        <end position="247"/>
    </location>
</feature>
<organism evidence="7">
    <name type="scientific">Prunus campanulata</name>
    <name type="common">Taiwan cherry</name>
    <dbReference type="NCBI Taxonomy" id="136465"/>
    <lineage>
        <taxon>Eukaryota</taxon>
        <taxon>Viridiplantae</taxon>
        <taxon>Streptophyta</taxon>
        <taxon>Embryophyta</taxon>
        <taxon>Tracheophyta</taxon>
        <taxon>Spermatophyta</taxon>
        <taxon>Magnoliopsida</taxon>
        <taxon>eudicotyledons</taxon>
        <taxon>Gunneridae</taxon>
        <taxon>Pentapetalae</taxon>
        <taxon>rosids</taxon>
        <taxon>fabids</taxon>
        <taxon>Rosales</taxon>
        <taxon>Rosaceae</taxon>
        <taxon>Amygdaloideae</taxon>
        <taxon>Amygdaleae</taxon>
        <taxon>Prunus</taxon>
    </lineage>
</organism>
<dbReference type="InterPro" id="IPR034741">
    <property type="entry name" value="Terpene_cyclase-like_1_C"/>
</dbReference>
<reference evidence="7" key="1">
    <citation type="submission" date="2017-08" db="EMBL/GenBank/DDBJ databases">
        <title>Cloning and characterization of Terpene Synthases Gene from Taiwan Cherry.</title>
        <authorList>
            <person name="Huang K.-F."/>
            <person name="Chu F.-H."/>
            <person name="Lee Y.-R."/>
        </authorList>
    </citation>
    <scope>NUCLEOTIDE SEQUENCE</scope>
</reference>
<dbReference type="Gene3D" id="1.50.10.130">
    <property type="entry name" value="Terpene synthase, N-terminal domain"/>
    <property type="match status" value="1"/>
</dbReference>
<evidence type="ECO:0000256" key="4">
    <source>
        <dbReference type="ARBA" id="ARBA00023239"/>
    </source>
</evidence>
<gene>
    <name evidence="7" type="primary">TPS2</name>
</gene>
<dbReference type="SUPFAM" id="SSF48239">
    <property type="entry name" value="Terpenoid cyclases/Protein prenyltransferases"/>
    <property type="match status" value="1"/>
</dbReference>
<dbReference type="Pfam" id="PF01397">
    <property type="entry name" value="Terpene_synth"/>
    <property type="match status" value="1"/>
</dbReference>
<dbReference type="GO" id="GO:0000287">
    <property type="term" value="F:magnesium ion binding"/>
    <property type="evidence" value="ECO:0007669"/>
    <property type="project" value="InterPro"/>
</dbReference>
<dbReference type="GO" id="GO:0010333">
    <property type="term" value="F:terpene synthase activity"/>
    <property type="evidence" value="ECO:0007669"/>
    <property type="project" value="InterPro"/>
</dbReference>
<dbReference type="SFLD" id="SFLDG01019">
    <property type="entry name" value="Terpene_Cyclase_Like_1_C_Termi"/>
    <property type="match status" value="1"/>
</dbReference>
<name>A0A068B2J4_9ROSA</name>
<evidence type="ECO:0000259" key="6">
    <source>
        <dbReference type="Pfam" id="PF03936"/>
    </source>
</evidence>
<comment type="cofactor">
    <cofactor evidence="1">
        <name>Mg(2+)</name>
        <dbReference type="ChEBI" id="CHEBI:18420"/>
    </cofactor>
</comment>
<dbReference type="InterPro" id="IPR005630">
    <property type="entry name" value="Terpene_synthase_metal-bd"/>
</dbReference>
<dbReference type="FunFam" id="1.50.10.130:FF:000001">
    <property type="entry name" value="Isoprene synthase, chloroplastic"/>
    <property type="match status" value="1"/>
</dbReference>
<proteinExistence type="predicted"/>
<dbReference type="PANTHER" id="PTHR31225">
    <property type="entry name" value="OS04G0344100 PROTEIN-RELATED"/>
    <property type="match status" value="1"/>
</dbReference>
<dbReference type="InterPro" id="IPR008949">
    <property type="entry name" value="Isoprenoid_synthase_dom_sf"/>
</dbReference>
<evidence type="ECO:0000256" key="3">
    <source>
        <dbReference type="ARBA" id="ARBA00022842"/>
    </source>
</evidence>
<dbReference type="SFLD" id="SFLDS00005">
    <property type="entry name" value="Isoprenoid_Synthase_Type_I"/>
    <property type="match status" value="1"/>
</dbReference>
<evidence type="ECO:0000256" key="2">
    <source>
        <dbReference type="ARBA" id="ARBA00022723"/>
    </source>
</evidence>
<dbReference type="Gene3D" id="1.10.600.10">
    <property type="entry name" value="Farnesyl Diphosphate Synthase"/>
    <property type="match status" value="1"/>
</dbReference>
<feature type="domain" description="Terpene synthase metal-binding" evidence="6">
    <location>
        <begin position="304"/>
        <end position="543"/>
    </location>
</feature>
<dbReference type="InterPro" id="IPR036965">
    <property type="entry name" value="Terpene_synth_N_sf"/>
</dbReference>
<evidence type="ECO:0000259" key="5">
    <source>
        <dbReference type="Pfam" id="PF01397"/>
    </source>
</evidence>
<keyword evidence="3" id="KW-0460">Magnesium</keyword>
<dbReference type="InterPro" id="IPR008930">
    <property type="entry name" value="Terpenoid_cyclase/PrenylTrfase"/>
</dbReference>
<dbReference type="FunFam" id="1.10.600.10:FF:000007">
    <property type="entry name" value="Isoprene synthase, chloroplastic"/>
    <property type="match status" value="1"/>
</dbReference>
<dbReference type="GO" id="GO:0016102">
    <property type="term" value="P:diterpenoid biosynthetic process"/>
    <property type="evidence" value="ECO:0007669"/>
    <property type="project" value="InterPro"/>
</dbReference>
<dbReference type="InterPro" id="IPR001906">
    <property type="entry name" value="Terpene_synth_N"/>
</dbReference>
<dbReference type="EMBL" id="KJ606058">
    <property type="protein sequence ID" value="AIC76494.2"/>
    <property type="molecule type" value="Genomic_DNA"/>
</dbReference>
<dbReference type="InterPro" id="IPR044814">
    <property type="entry name" value="Terpene_cyclase_plant_C1"/>
</dbReference>
<evidence type="ECO:0000313" key="7">
    <source>
        <dbReference type="EMBL" id="AIC76494.2"/>
    </source>
</evidence>
<keyword evidence="2" id="KW-0479">Metal-binding</keyword>
<sequence>MSANCTSSFVLYPSPSPSLPLPPNLQCFYKPKRKQSVLPIQAGPAVVQSQNAKPEIDRRRTANFHPSIWGDRFINYDYSEHKITHAHYQKQVDELKEIVRRDVFTNLKAGGDDFAHKLKLIDVIQRLGVAYHFEREIEEALERIHGTTCHDHYDGDLRSVALGFRLLRQHGYNVSCDIFNQFKDTNGNFKESLTANVSGMLSLYEATHLRVHGEDILEEALVFTTSHLESKITHVRYSLAAQITQALERPLLKCLKRLGARNYMSIYQDDASHNEPLLKLAKLDFNLVQSLHKKELSEVTRWWKEVDFEKKLPFVRDRIVELYFWTTATYFEPHYSAARIIFNKVITLATVMDDIYDAFGTFEELEIFTEAIARWDVNCMDELPDYMQIFYQTLLNLFNEIEEEMVKKGNSYRVYYAKEAWKATARAYFDEARWLHEGCIPSMEEYMRVATASIGNNLLSTISLLGMGDIVTKEAFQWSLNNPKILRASNIIFRLMDDMAGYKFDKERGHVASSIDCYMKQHGVSEEETLDVFNKQVVDLWKDINEELLIKPTVVPRPVLMRVLNLTRVVDLLYKRGDAFTHVGKLMKDIVASHFIDPVPL</sequence>
<dbReference type="PANTHER" id="PTHR31225:SF251">
    <property type="entry name" value="(-)-GERMACRENE D SYNTHASE-LIKE ISOFORM X2"/>
    <property type="match status" value="1"/>
</dbReference>
<dbReference type="InterPro" id="IPR050148">
    <property type="entry name" value="Terpene_synthase-like"/>
</dbReference>
<dbReference type="Pfam" id="PF03936">
    <property type="entry name" value="Terpene_synth_C"/>
    <property type="match status" value="1"/>
</dbReference>